<dbReference type="OMA" id="MKPHHTK"/>
<evidence type="ECO:0000313" key="2">
    <source>
        <dbReference type="Proteomes" id="UP000688137"/>
    </source>
</evidence>
<gene>
    <name evidence="1" type="ORF">PPRIM_AZ9-3.1.T0280215</name>
</gene>
<keyword evidence="2" id="KW-1185">Reference proteome</keyword>
<sequence length="139" mass="16592">MYYDEDLGPWGSDDYRPRSRYHSQMTVPLHKEKTEIKETHQTIHQILTAKKSELPKLKLNSLSPRQVVKQQYINKFIKIKESPNEKHFLPQLSLIKMKPHHTKPKVRNTDIHVIFEIEKIIRRNHGYIPTHKYTTSTII</sequence>
<comment type="caution">
    <text evidence="1">The sequence shown here is derived from an EMBL/GenBank/DDBJ whole genome shotgun (WGS) entry which is preliminary data.</text>
</comment>
<evidence type="ECO:0000313" key="1">
    <source>
        <dbReference type="EMBL" id="CAD8059067.1"/>
    </source>
</evidence>
<dbReference type="AlphaFoldDB" id="A0A8S1KW84"/>
<accession>A0A8S1KW84</accession>
<dbReference type="EMBL" id="CAJJDM010000027">
    <property type="protein sequence ID" value="CAD8059067.1"/>
    <property type="molecule type" value="Genomic_DNA"/>
</dbReference>
<reference evidence="1" key="1">
    <citation type="submission" date="2021-01" db="EMBL/GenBank/DDBJ databases">
        <authorList>
            <consortium name="Genoscope - CEA"/>
            <person name="William W."/>
        </authorList>
    </citation>
    <scope>NUCLEOTIDE SEQUENCE</scope>
</reference>
<dbReference type="Proteomes" id="UP000688137">
    <property type="component" value="Unassembled WGS sequence"/>
</dbReference>
<organism evidence="1 2">
    <name type="scientific">Paramecium primaurelia</name>
    <dbReference type="NCBI Taxonomy" id="5886"/>
    <lineage>
        <taxon>Eukaryota</taxon>
        <taxon>Sar</taxon>
        <taxon>Alveolata</taxon>
        <taxon>Ciliophora</taxon>
        <taxon>Intramacronucleata</taxon>
        <taxon>Oligohymenophorea</taxon>
        <taxon>Peniculida</taxon>
        <taxon>Parameciidae</taxon>
        <taxon>Paramecium</taxon>
    </lineage>
</organism>
<proteinExistence type="predicted"/>
<protein>
    <submittedName>
        <fullName evidence="1">Uncharacterized protein</fullName>
    </submittedName>
</protein>
<name>A0A8S1KW84_PARPR</name>